<proteinExistence type="predicted"/>
<reference evidence="1 2" key="1">
    <citation type="submission" date="2024-02" db="EMBL/GenBank/DDBJ databases">
        <authorList>
            <person name="Daric V."/>
            <person name="Darras S."/>
        </authorList>
    </citation>
    <scope>NUCLEOTIDE SEQUENCE [LARGE SCALE GENOMIC DNA]</scope>
</reference>
<name>A0ABP0G8C9_CLALP</name>
<keyword evidence="2" id="KW-1185">Reference proteome</keyword>
<evidence type="ECO:0000313" key="1">
    <source>
        <dbReference type="EMBL" id="CAK8688074.1"/>
    </source>
</evidence>
<dbReference type="Proteomes" id="UP001642483">
    <property type="component" value="Unassembled WGS sequence"/>
</dbReference>
<evidence type="ECO:0000313" key="2">
    <source>
        <dbReference type="Proteomes" id="UP001642483"/>
    </source>
</evidence>
<sequence length="100" mass="10774">MDVRLLRVGNIASFRSSNISTSKLGRLPPTSVGRPNDDGGAVSAHHNTTLRLFGSGLNAGSYVRVVFAEDSLTFGESCDDWKFYLQPQSDNSATIAVNIK</sequence>
<accession>A0ABP0G8C9</accession>
<protein>
    <submittedName>
        <fullName evidence="1">Uncharacterized protein</fullName>
    </submittedName>
</protein>
<gene>
    <name evidence="1" type="ORF">CVLEPA_LOCUS20110</name>
</gene>
<organism evidence="1 2">
    <name type="scientific">Clavelina lepadiformis</name>
    <name type="common">Light-bulb sea squirt</name>
    <name type="synonym">Ascidia lepadiformis</name>
    <dbReference type="NCBI Taxonomy" id="159417"/>
    <lineage>
        <taxon>Eukaryota</taxon>
        <taxon>Metazoa</taxon>
        <taxon>Chordata</taxon>
        <taxon>Tunicata</taxon>
        <taxon>Ascidiacea</taxon>
        <taxon>Aplousobranchia</taxon>
        <taxon>Clavelinidae</taxon>
        <taxon>Clavelina</taxon>
    </lineage>
</organism>
<comment type="caution">
    <text evidence="1">The sequence shown here is derived from an EMBL/GenBank/DDBJ whole genome shotgun (WGS) entry which is preliminary data.</text>
</comment>
<dbReference type="EMBL" id="CAWYQH010000108">
    <property type="protein sequence ID" value="CAK8688074.1"/>
    <property type="molecule type" value="Genomic_DNA"/>
</dbReference>